<dbReference type="GO" id="GO:0005524">
    <property type="term" value="F:ATP binding"/>
    <property type="evidence" value="ECO:0007669"/>
    <property type="project" value="UniProtKB-KW"/>
</dbReference>
<evidence type="ECO:0000259" key="5">
    <source>
        <dbReference type="PROSITE" id="PS50893"/>
    </source>
</evidence>
<dbReference type="PROSITE" id="PS50893">
    <property type="entry name" value="ABC_TRANSPORTER_2"/>
    <property type="match status" value="1"/>
</dbReference>
<dbReference type="InterPro" id="IPR003593">
    <property type="entry name" value="AAA+_ATPase"/>
</dbReference>
<evidence type="ECO:0000313" key="6">
    <source>
        <dbReference type="EMBL" id="QHQ36403.1"/>
    </source>
</evidence>
<sequence length="221" mass="23757">MIEISGLAFAHPGGGFRLDVPELAIAPGSRTAIVGPSGTGKTTLLNLVSGILTPQAGRISVEGENIAALSDADRRAFRIRRIGFVFQSFALVEYLSAFENILYPYRITGHLKLTAEVRERARMLAERTGLGDKLGRKPAALSQGEQQRVAICRALLASPALVLADEATGNLDPENKARILDLLFEQVAAEGATLLAVTHDHELLPRFDHVIDFAAYRSTGG</sequence>
<dbReference type="SMART" id="SM00382">
    <property type="entry name" value="AAA"/>
    <property type="match status" value="1"/>
</dbReference>
<keyword evidence="3" id="KW-0547">Nucleotide-binding</keyword>
<comment type="similarity">
    <text evidence="1">Belongs to the ABC transporter superfamily.</text>
</comment>
<dbReference type="Pfam" id="PF00005">
    <property type="entry name" value="ABC_tran"/>
    <property type="match status" value="1"/>
</dbReference>
<dbReference type="EMBL" id="CP046620">
    <property type="protein sequence ID" value="QHQ36403.1"/>
    <property type="molecule type" value="Genomic_DNA"/>
</dbReference>
<dbReference type="GO" id="GO:0022857">
    <property type="term" value="F:transmembrane transporter activity"/>
    <property type="evidence" value="ECO:0007669"/>
    <property type="project" value="TreeGrafter"/>
</dbReference>
<evidence type="ECO:0000256" key="2">
    <source>
        <dbReference type="ARBA" id="ARBA00022448"/>
    </source>
</evidence>
<proteinExistence type="inferred from homology"/>
<accession>A0A6P1T3Y0</accession>
<dbReference type="GO" id="GO:0016887">
    <property type="term" value="F:ATP hydrolysis activity"/>
    <property type="evidence" value="ECO:0007669"/>
    <property type="project" value="InterPro"/>
</dbReference>
<dbReference type="InterPro" id="IPR017911">
    <property type="entry name" value="MacB-like_ATP-bd"/>
</dbReference>
<dbReference type="InterPro" id="IPR015854">
    <property type="entry name" value="ABC_transpr_LolD-like"/>
</dbReference>
<dbReference type="Gene3D" id="3.40.50.300">
    <property type="entry name" value="P-loop containing nucleotide triphosphate hydrolases"/>
    <property type="match status" value="1"/>
</dbReference>
<dbReference type="GO" id="GO:0089705">
    <property type="term" value="P:protein localization to outer membrane"/>
    <property type="evidence" value="ECO:0007669"/>
    <property type="project" value="TreeGrafter"/>
</dbReference>
<dbReference type="GO" id="GO:0005886">
    <property type="term" value="C:plasma membrane"/>
    <property type="evidence" value="ECO:0007669"/>
    <property type="project" value="TreeGrafter"/>
</dbReference>
<dbReference type="KEGG" id="amaq:GO499_15080"/>
<dbReference type="SUPFAM" id="SSF52540">
    <property type="entry name" value="P-loop containing nucleoside triphosphate hydrolases"/>
    <property type="match status" value="1"/>
</dbReference>
<evidence type="ECO:0000256" key="4">
    <source>
        <dbReference type="ARBA" id="ARBA00022840"/>
    </source>
</evidence>
<dbReference type="InterPro" id="IPR003439">
    <property type="entry name" value="ABC_transporter-like_ATP-bd"/>
</dbReference>
<dbReference type="CDD" id="cd03255">
    <property type="entry name" value="ABC_MJ0796_LolCDE_FtsE"/>
    <property type="match status" value="1"/>
</dbReference>
<dbReference type="PANTHER" id="PTHR24220">
    <property type="entry name" value="IMPORT ATP-BINDING PROTEIN"/>
    <property type="match status" value="1"/>
</dbReference>
<dbReference type="PROSITE" id="PS00211">
    <property type="entry name" value="ABC_TRANSPORTER_1"/>
    <property type="match status" value="1"/>
</dbReference>
<gene>
    <name evidence="6" type="ORF">GO499_15080</name>
</gene>
<name>A0A6P1T3Y0_9RHOB</name>
<keyword evidence="4 6" id="KW-0067">ATP-binding</keyword>
<dbReference type="PANTHER" id="PTHR24220:SF689">
    <property type="entry name" value="LIPOPROTEIN-RELEASING SYSTEM ATP-BINDING PROTEIN LOLD"/>
    <property type="match status" value="1"/>
</dbReference>
<dbReference type="AlphaFoldDB" id="A0A6P1T3Y0"/>
<dbReference type="InterPro" id="IPR027417">
    <property type="entry name" value="P-loop_NTPase"/>
</dbReference>
<keyword evidence="7" id="KW-1185">Reference proteome</keyword>
<protein>
    <submittedName>
        <fullName evidence="6">ATP-binding cassette domain-containing protein</fullName>
    </submittedName>
</protein>
<keyword evidence="2" id="KW-0813">Transport</keyword>
<feature type="domain" description="ABC transporter" evidence="5">
    <location>
        <begin position="2"/>
        <end position="218"/>
    </location>
</feature>
<dbReference type="Proteomes" id="UP000464495">
    <property type="component" value="Chromosome"/>
</dbReference>
<reference evidence="6 7" key="1">
    <citation type="submission" date="2019-12" db="EMBL/GenBank/DDBJ databases">
        <title>Complete genome sequence of Algicella marina strain 9Alg 56(T) isolated from the red alga Tichocarpus crinitus.</title>
        <authorList>
            <person name="Kim S.-G."/>
            <person name="Nedashkovskaya O.I."/>
        </authorList>
    </citation>
    <scope>NUCLEOTIDE SEQUENCE [LARGE SCALE GENOMIC DNA]</scope>
    <source>
        <strain evidence="6 7">9Alg 56</strain>
    </source>
</reference>
<evidence type="ECO:0000313" key="7">
    <source>
        <dbReference type="Proteomes" id="UP000464495"/>
    </source>
</evidence>
<evidence type="ECO:0000256" key="3">
    <source>
        <dbReference type="ARBA" id="ARBA00022741"/>
    </source>
</evidence>
<dbReference type="InterPro" id="IPR017871">
    <property type="entry name" value="ABC_transporter-like_CS"/>
</dbReference>
<dbReference type="GO" id="GO:0044874">
    <property type="term" value="P:lipoprotein localization to outer membrane"/>
    <property type="evidence" value="ECO:0007669"/>
    <property type="project" value="TreeGrafter"/>
</dbReference>
<evidence type="ECO:0000256" key="1">
    <source>
        <dbReference type="ARBA" id="ARBA00005417"/>
    </source>
</evidence>
<dbReference type="RefSeq" id="WP_161862949.1">
    <property type="nucleotide sequence ID" value="NZ_CP046620.1"/>
</dbReference>
<organism evidence="6 7">
    <name type="scientific">Algicella marina</name>
    <dbReference type="NCBI Taxonomy" id="2683284"/>
    <lineage>
        <taxon>Bacteria</taxon>
        <taxon>Pseudomonadati</taxon>
        <taxon>Pseudomonadota</taxon>
        <taxon>Alphaproteobacteria</taxon>
        <taxon>Rhodobacterales</taxon>
        <taxon>Paracoccaceae</taxon>
        <taxon>Algicella</taxon>
    </lineage>
</organism>